<dbReference type="AlphaFoldDB" id="A0A7H0YHD7"/>
<dbReference type="Proteomes" id="UP000516384">
    <property type="component" value="Plasmid pPlas1"/>
</dbReference>
<dbReference type="EMBL" id="CP061173">
    <property type="protein sequence ID" value="QNR70495.1"/>
    <property type="molecule type" value="Genomic_DNA"/>
</dbReference>
<keyword evidence="1" id="KW-0614">Plasmid</keyword>
<dbReference type="InterPro" id="IPR036388">
    <property type="entry name" value="WH-like_DNA-bd_sf"/>
</dbReference>
<proteinExistence type="predicted"/>
<sequence length="360" mass="41222">MPVSSKDQQQQIVLSAEKHFIHYDSFNKGFVQVPRMVKKCVGLSLQAKGVYDYIATFVYEHGRSAFPSIHNIAVGCGVSASSAVKYIDELVRKGFIKRVRRGRGMTNDYYIVDVDQVDLLRVSEIMWEVFSYLLSESKDNSWEQLEEAMKVVIAQVKSEGCELHQLDATEEFKEAFLRNLKSAMEGEKLEPMAFVPRKPKAVTATAQPSAPQERTALGKNNVPYMDRDEDTWNVTNFVDYFYRKFLEVTGQKHSGSLGMHQGIMKRSLKQMEGESKHELRRYINAFFEMGYDIKTIEWFGRNGRVGEIRQYLSDGTKPFYLTKKIKNSSSKKVEQDNATQERQGLSLEALDRLLGGDQNE</sequence>
<evidence type="ECO:0000313" key="1">
    <source>
        <dbReference type="EMBL" id="QNR70495.1"/>
    </source>
</evidence>
<dbReference type="SUPFAM" id="SSF46785">
    <property type="entry name" value="Winged helix' DNA-binding domain"/>
    <property type="match status" value="1"/>
</dbReference>
<geneLocation type="plasmid" evidence="1 2">
    <name>pPlas1</name>
</geneLocation>
<protein>
    <submittedName>
        <fullName evidence="1">Helix-turn-helix domain-containing protein</fullName>
    </submittedName>
</protein>
<dbReference type="Pfam" id="PF13730">
    <property type="entry name" value="HTH_36"/>
    <property type="match status" value="1"/>
</dbReference>
<reference evidence="1 2" key="1">
    <citation type="submission" date="2020-09" db="EMBL/GenBank/DDBJ databases">
        <title>Characterization of Paenibacillus peoriae strain ZF390 with broad-spectrum antimicrobial activity as a potential biocontrol agent.</title>
        <authorList>
            <person name="Li L."/>
            <person name="Zhao Y."/>
            <person name="Li B."/>
            <person name="Xie X."/>
        </authorList>
    </citation>
    <scope>NUCLEOTIDE SEQUENCE [LARGE SCALE GENOMIC DNA]</scope>
    <source>
        <strain evidence="1 2">ZF390</strain>
        <plasmid evidence="1 2">pPlas1</plasmid>
    </source>
</reference>
<name>A0A7H0YHD7_9BACL</name>
<accession>A0A7H0YHD7</accession>
<dbReference type="InterPro" id="IPR036390">
    <property type="entry name" value="WH_DNA-bd_sf"/>
</dbReference>
<evidence type="ECO:0000313" key="2">
    <source>
        <dbReference type="Proteomes" id="UP000516384"/>
    </source>
</evidence>
<gene>
    <name evidence="1" type="ORF">IAQ67_28715</name>
</gene>
<dbReference type="RefSeq" id="WP_190299802.1">
    <property type="nucleotide sequence ID" value="NZ_CP061173.1"/>
</dbReference>
<organism evidence="1 2">
    <name type="scientific">Paenibacillus peoriae</name>
    <dbReference type="NCBI Taxonomy" id="59893"/>
    <lineage>
        <taxon>Bacteria</taxon>
        <taxon>Bacillati</taxon>
        <taxon>Bacillota</taxon>
        <taxon>Bacilli</taxon>
        <taxon>Bacillales</taxon>
        <taxon>Paenibacillaceae</taxon>
        <taxon>Paenibacillus</taxon>
    </lineage>
</organism>
<dbReference type="Gene3D" id="1.10.10.10">
    <property type="entry name" value="Winged helix-like DNA-binding domain superfamily/Winged helix DNA-binding domain"/>
    <property type="match status" value="1"/>
</dbReference>